<comment type="catalytic activity">
    <reaction evidence="6">
        <text>glycolate + A = glyoxylate + AH2</text>
        <dbReference type="Rhea" id="RHEA:21264"/>
        <dbReference type="ChEBI" id="CHEBI:13193"/>
        <dbReference type="ChEBI" id="CHEBI:17499"/>
        <dbReference type="ChEBI" id="CHEBI:29805"/>
        <dbReference type="ChEBI" id="CHEBI:36655"/>
        <dbReference type="EC" id="1.1.99.14"/>
    </reaction>
</comment>
<reference evidence="8 9" key="1">
    <citation type="submission" date="2023-07" db="EMBL/GenBank/DDBJ databases">
        <title>Genomic Encyclopedia of Type Strains, Phase IV (KMG-IV): sequencing the most valuable type-strain genomes for metagenomic binning, comparative biology and taxonomic classification.</title>
        <authorList>
            <person name="Goeker M."/>
        </authorList>
    </citation>
    <scope>NUCLEOTIDE SEQUENCE [LARGE SCALE GENOMIC DNA]</scope>
    <source>
        <strain evidence="8 9">DSM 17740</strain>
    </source>
</reference>
<evidence type="ECO:0000259" key="7">
    <source>
        <dbReference type="PROSITE" id="PS51379"/>
    </source>
</evidence>
<keyword evidence="5 6" id="KW-0411">Iron-sulfur</keyword>
<protein>
    <recommendedName>
        <fullName evidence="6">Glycolate oxidase iron-sulfur subunit</fullName>
        <ecNumber evidence="6">1.1.99.14</ecNumber>
    </recommendedName>
</protein>
<dbReference type="Pfam" id="PF02754">
    <property type="entry name" value="CCG"/>
    <property type="match status" value="2"/>
</dbReference>
<evidence type="ECO:0000256" key="2">
    <source>
        <dbReference type="ARBA" id="ARBA00022723"/>
    </source>
</evidence>
<evidence type="ECO:0000256" key="1">
    <source>
        <dbReference type="ARBA" id="ARBA00022485"/>
    </source>
</evidence>
<dbReference type="RefSeq" id="WP_307340986.1">
    <property type="nucleotide sequence ID" value="NZ_JAUSUQ010000011.1"/>
</dbReference>
<dbReference type="Gene3D" id="1.10.1060.10">
    <property type="entry name" value="Alpha-helical ferredoxin"/>
    <property type="match status" value="1"/>
</dbReference>
<comment type="cofactor">
    <cofactor evidence="6">
        <name>[4Fe-4S] cluster</name>
        <dbReference type="ChEBI" id="CHEBI:49883"/>
    </cofactor>
    <text evidence="6">Binds 2 [4Fe-4S] clusters.</text>
</comment>
<keyword evidence="6" id="KW-0813">Transport</keyword>
<name>A0ABU0CUE9_9BACI</name>
<dbReference type="InterPro" id="IPR009051">
    <property type="entry name" value="Helical_ferredxn"/>
</dbReference>
<dbReference type="SUPFAM" id="SSF54862">
    <property type="entry name" value="4Fe-4S ferredoxins"/>
    <property type="match status" value="1"/>
</dbReference>
<dbReference type="PROSITE" id="PS51379">
    <property type="entry name" value="4FE4S_FER_2"/>
    <property type="match status" value="2"/>
</dbReference>
<gene>
    <name evidence="8" type="ORF">J2S00_002838</name>
</gene>
<dbReference type="PROSITE" id="PS00198">
    <property type="entry name" value="4FE4S_FER_1"/>
    <property type="match status" value="2"/>
</dbReference>
<comment type="caution">
    <text evidence="8">The sequence shown here is derived from an EMBL/GenBank/DDBJ whole genome shotgun (WGS) entry which is preliminary data.</text>
</comment>
<dbReference type="EMBL" id="JAUSUQ010000011">
    <property type="protein sequence ID" value="MDQ0340043.1"/>
    <property type="molecule type" value="Genomic_DNA"/>
</dbReference>
<keyword evidence="2 6" id="KW-0479">Metal-binding</keyword>
<comment type="function">
    <text evidence="6">Component of a complex that catalyzes the oxidation of glycolate to glyoxylate.</text>
</comment>
<comment type="catalytic activity">
    <reaction evidence="6">
        <text>(R)-lactate + A = pyruvate + AH2</text>
        <dbReference type="Rhea" id="RHEA:15089"/>
        <dbReference type="ChEBI" id="CHEBI:13193"/>
        <dbReference type="ChEBI" id="CHEBI:15361"/>
        <dbReference type="ChEBI" id="CHEBI:16004"/>
        <dbReference type="ChEBI" id="CHEBI:17499"/>
    </reaction>
</comment>
<dbReference type="InterPro" id="IPR004017">
    <property type="entry name" value="Cys_rich_dom"/>
</dbReference>
<feature type="domain" description="4Fe-4S ferredoxin-type" evidence="7">
    <location>
        <begin position="75"/>
        <end position="99"/>
    </location>
</feature>
<keyword evidence="6" id="KW-0249">Electron transport</keyword>
<feature type="domain" description="4Fe-4S ferredoxin-type" evidence="7">
    <location>
        <begin position="24"/>
        <end position="54"/>
    </location>
</feature>
<dbReference type="PANTHER" id="PTHR32479:SF17">
    <property type="entry name" value="GLYCOLATE OXIDASE IRON-SULFUR SUBUNIT"/>
    <property type="match status" value="1"/>
</dbReference>
<proteinExistence type="predicted"/>
<keyword evidence="1 6" id="KW-0004">4Fe-4S</keyword>
<dbReference type="Pfam" id="PF13183">
    <property type="entry name" value="Fer4_8"/>
    <property type="match status" value="1"/>
</dbReference>
<dbReference type="Proteomes" id="UP001232445">
    <property type="component" value="Unassembled WGS sequence"/>
</dbReference>
<organism evidence="8 9">
    <name type="scientific">Caldalkalibacillus uzonensis</name>
    <dbReference type="NCBI Taxonomy" id="353224"/>
    <lineage>
        <taxon>Bacteria</taxon>
        <taxon>Bacillati</taxon>
        <taxon>Bacillota</taxon>
        <taxon>Bacilli</taxon>
        <taxon>Bacillales</taxon>
        <taxon>Bacillaceae</taxon>
        <taxon>Caldalkalibacillus</taxon>
    </lineage>
</organism>
<keyword evidence="9" id="KW-1185">Reference proteome</keyword>
<evidence type="ECO:0000256" key="5">
    <source>
        <dbReference type="ARBA" id="ARBA00023014"/>
    </source>
</evidence>
<dbReference type="InterPro" id="IPR017896">
    <property type="entry name" value="4Fe4S_Fe-S-bd"/>
</dbReference>
<evidence type="ECO:0000256" key="4">
    <source>
        <dbReference type="ARBA" id="ARBA00023004"/>
    </source>
</evidence>
<keyword evidence="4 6" id="KW-0408">Iron</keyword>
<evidence type="ECO:0000313" key="9">
    <source>
        <dbReference type="Proteomes" id="UP001232445"/>
    </source>
</evidence>
<evidence type="ECO:0000256" key="6">
    <source>
        <dbReference type="PIRNR" id="PIRNR000139"/>
    </source>
</evidence>
<dbReference type="PANTHER" id="PTHR32479">
    <property type="entry name" value="GLYCOLATE OXIDASE IRON-SULFUR SUBUNIT"/>
    <property type="match status" value="1"/>
</dbReference>
<sequence length="450" mass="50807">MKTKEIQGKMPQVEKTPVTRRLQDKLNYDELSNCMRCGFCLPACPTYRETGREASSPRGRIALMKAAVDGHLQNGKQLEDQLNQCLGCRACEPACPAGVKYGELLEQARDALEDHARHKVWVRVLRRFFFHFLFPHPKRLRWLGRLLIIYQKTGLQWLLRKLGFLKLLPSYLREMEAVMPAAASKGVAEQLGNFIPAQGKKKGTVGLFRGCVMDVLFTETNINTVTLLSEAGFDVVIPPQQTCCGALHAHSGEREMARSLARQNIQAFKQREVDYIVSNAGGCGALLQEYEHLLEDECEAKEARWFSERVKDISELLLDHGPVEKWGTLEARITYQASCHLQNVMQVKEQPRQLLRQIKGATYVELFEADRCCGSAGIYNLTQPEMSARILDEKMKHVRATKADILVTSNPGCLLQMKAGIQRAGLSDHMKAIHVVDLLAEVRQKGESRY</sequence>
<accession>A0ABU0CUE9</accession>
<dbReference type="EC" id="1.1.99.14" evidence="6"/>
<dbReference type="PIRSF" id="PIRSF000139">
    <property type="entry name" value="Glc_ox_4Fe-4S"/>
    <property type="match status" value="1"/>
</dbReference>
<evidence type="ECO:0000313" key="8">
    <source>
        <dbReference type="EMBL" id="MDQ0340043.1"/>
    </source>
</evidence>
<keyword evidence="3" id="KW-0677">Repeat</keyword>
<evidence type="ECO:0000256" key="3">
    <source>
        <dbReference type="ARBA" id="ARBA00022737"/>
    </source>
</evidence>
<dbReference type="InterPro" id="IPR017900">
    <property type="entry name" value="4Fe4S_Fe_S_CS"/>
</dbReference>
<dbReference type="InterPro" id="IPR012257">
    <property type="entry name" value="Glc_ox_4Fe-4S"/>
</dbReference>